<accession>A0A0H4VMZ7</accession>
<protein>
    <submittedName>
        <fullName evidence="1">Uncharacterized protein</fullName>
    </submittedName>
</protein>
<dbReference type="EMBL" id="CP010777">
    <property type="protein sequence ID" value="AKQ45114.1"/>
    <property type="molecule type" value="Genomic_DNA"/>
</dbReference>
<proteinExistence type="predicted"/>
<keyword evidence="2" id="KW-1185">Reference proteome</keyword>
<evidence type="ECO:0000313" key="1">
    <source>
        <dbReference type="EMBL" id="AKQ45114.1"/>
    </source>
</evidence>
<name>A0A0H4VMZ7_9BACT</name>
<organism evidence="1 2">
    <name type="scientific">Rufibacter radiotolerans</name>
    <dbReference type="NCBI Taxonomy" id="1379910"/>
    <lineage>
        <taxon>Bacteria</taxon>
        <taxon>Pseudomonadati</taxon>
        <taxon>Bacteroidota</taxon>
        <taxon>Cytophagia</taxon>
        <taxon>Cytophagales</taxon>
        <taxon>Hymenobacteraceae</taxon>
        <taxon>Rufibacter</taxon>
    </lineage>
</organism>
<dbReference type="PATRIC" id="fig|1379910.4.peg.1051"/>
<dbReference type="STRING" id="1379910.TH63_04840"/>
<sequence>MFNQVCIRSNQLTQVREVFSLIGNTSISFTHGVEEPEPGFVLDLTSFYYGEDAPTASFNILVQNASGPDFLNQLGILFAHPSYLRTERGLCVFYNNAALGLRGLLENFLTRQGFTEFVLEGVTCDIMPSENLTWHLLPGTLLMNDTKVSSFTYFYQEYLNHRYQYQDFLLLTPGKLNTLKGVVEEIEKASKAFQENRPHLAALFKDLYALHKQNHHLALLADIRAKEITTLHELFRENAQHKETEYILNFYTQEYEVLPLWYKRMGHIIKAVMGKRTWKSLLPKAEAR</sequence>
<evidence type="ECO:0000313" key="2">
    <source>
        <dbReference type="Proteomes" id="UP000036458"/>
    </source>
</evidence>
<dbReference type="AlphaFoldDB" id="A0A0H4VMZ7"/>
<reference evidence="1 2" key="1">
    <citation type="submission" date="2015-01" db="EMBL/GenBank/DDBJ databases">
        <title>Rufibacter sp./DG31D/ whole genome sequencing.</title>
        <authorList>
            <person name="Kim M.K."/>
            <person name="Srinivasan S."/>
            <person name="Lee J.-J."/>
        </authorList>
    </citation>
    <scope>NUCLEOTIDE SEQUENCE [LARGE SCALE GENOMIC DNA]</scope>
    <source>
        <strain evidence="1 2">DG31D</strain>
    </source>
</reference>
<dbReference type="KEGG" id="ruf:TH63_04840"/>
<gene>
    <name evidence="1" type="ORF">TH63_04840</name>
</gene>
<dbReference type="Proteomes" id="UP000036458">
    <property type="component" value="Chromosome"/>
</dbReference>